<keyword evidence="2" id="KW-0238">DNA-binding</keyword>
<dbReference type="InterPro" id="IPR036388">
    <property type="entry name" value="WH-like_DNA-bd_sf"/>
</dbReference>
<name>A0A4V2S3C3_9ACTN</name>
<keyword evidence="3" id="KW-1185">Reference proteome</keyword>
<dbReference type="InterPro" id="IPR000835">
    <property type="entry name" value="HTH_MarR-typ"/>
</dbReference>
<comment type="caution">
    <text evidence="2">The sequence shown here is derived from an EMBL/GenBank/DDBJ whole genome shotgun (WGS) entry which is preliminary data.</text>
</comment>
<dbReference type="PANTHER" id="PTHR33164">
    <property type="entry name" value="TRANSCRIPTIONAL REGULATOR, MARR FAMILY"/>
    <property type="match status" value="1"/>
</dbReference>
<dbReference type="GO" id="GO:0003700">
    <property type="term" value="F:DNA-binding transcription factor activity"/>
    <property type="evidence" value="ECO:0007669"/>
    <property type="project" value="InterPro"/>
</dbReference>
<evidence type="ECO:0000313" key="3">
    <source>
        <dbReference type="Proteomes" id="UP000295573"/>
    </source>
</evidence>
<evidence type="ECO:0000259" key="1">
    <source>
        <dbReference type="PROSITE" id="PS50995"/>
    </source>
</evidence>
<protein>
    <submittedName>
        <fullName evidence="2">DNA-binding MarR family transcriptional regulator</fullName>
    </submittedName>
</protein>
<dbReference type="PANTHER" id="PTHR33164:SF43">
    <property type="entry name" value="HTH-TYPE TRANSCRIPTIONAL REPRESSOR YETL"/>
    <property type="match status" value="1"/>
</dbReference>
<dbReference type="Pfam" id="PF12802">
    <property type="entry name" value="MarR_2"/>
    <property type="match status" value="1"/>
</dbReference>
<gene>
    <name evidence="2" type="ORF">EV646_112268</name>
</gene>
<dbReference type="GO" id="GO:0003677">
    <property type="term" value="F:DNA binding"/>
    <property type="evidence" value="ECO:0007669"/>
    <property type="project" value="UniProtKB-KW"/>
</dbReference>
<dbReference type="Proteomes" id="UP000295573">
    <property type="component" value="Unassembled WGS sequence"/>
</dbReference>
<dbReference type="Gene3D" id="1.10.10.10">
    <property type="entry name" value="Winged helix-like DNA-binding domain superfamily/Winged helix DNA-binding domain"/>
    <property type="match status" value="1"/>
</dbReference>
<dbReference type="GO" id="GO:0006950">
    <property type="term" value="P:response to stress"/>
    <property type="evidence" value="ECO:0007669"/>
    <property type="project" value="TreeGrafter"/>
</dbReference>
<accession>A0A4V2S3C3</accession>
<sequence length="143" mass="15768">METLAGITTFVLHRVGVASRRAIADRLAERPGLTLWQYAALAELTDVGPSAQHALAAGLGIDASDMVRLMDELIAKRLVTRERDPADRRRYRISLTMKGRNAMTTAQKVVREVERTTLQPLTAAERATLHALVTKIHARSVNS</sequence>
<dbReference type="RefSeq" id="WP_132155085.1">
    <property type="nucleotide sequence ID" value="NZ_SLWR01000012.1"/>
</dbReference>
<organism evidence="2 3">
    <name type="scientific">Kribbella antiqua</name>
    <dbReference type="NCBI Taxonomy" id="2512217"/>
    <lineage>
        <taxon>Bacteria</taxon>
        <taxon>Bacillati</taxon>
        <taxon>Actinomycetota</taxon>
        <taxon>Actinomycetes</taxon>
        <taxon>Propionibacteriales</taxon>
        <taxon>Kribbellaceae</taxon>
        <taxon>Kribbella</taxon>
    </lineage>
</organism>
<proteinExistence type="predicted"/>
<dbReference type="SMART" id="SM00347">
    <property type="entry name" value="HTH_MARR"/>
    <property type="match status" value="1"/>
</dbReference>
<feature type="domain" description="HTH marR-type" evidence="1">
    <location>
        <begin position="1"/>
        <end position="138"/>
    </location>
</feature>
<dbReference type="PROSITE" id="PS50995">
    <property type="entry name" value="HTH_MARR_2"/>
    <property type="match status" value="1"/>
</dbReference>
<dbReference type="EMBL" id="SLWR01000012">
    <property type="protein sequence ID" value="TCO43690.1"/>
    <property type="molecule type" value="Genomic_DNA"/>
</dbReference>
<dbReference type="PRINTS" id="PR00598">
    <property type="entry name" value="HTHMARR"/>
</dbReference>
<dbReference type="AlphaFoldDB" id="A0A4V2S3C3"/>
<reference evidence="2 3" key="1">
    <citation type="journal article" date="2015" name="Stand. Genomic Sci.">
        <title>Genomic Encyclopedia of Bacterial and Archaeal Type Strains, Phase III: the genomes of soil and plant-associated and newly described type strains.</title>
        <authorList>
            <person name="Whitman W.B."/>
            <person name="Woyke T."/>
            <person name="Klenk H.P."/>
            <person name="Zhou Y."/>
            <person name="Lilburn T.G."/>
            <person name="Beck B.J."/>
            <person name="De Vos P."/>
            <person name="Vandamme P."/>
            <person name="Eisen J.A."/>
            <person name="Garrity G."/>
            <person name="Hugenholtz P."/>
            <person name="Kyrpides N.C."/>
        </authorList>
    </citation>
    <scope>NUCLEOTIDE SEQUENCE [LARGE SCALE GENOMIC DNA]</scope>
    <source>
        <strain evidence="2 3">VKM Ac-2541</strain>
    </source>
</reference>
<dbReference type="InterPro" id="IPR039422">
    <property type="entry name" value="MarR/SlyA-like"/>
</dbReference>
<evidence type="ECO:0000313" key="2">
    <source>
        <dbReference type="EMBL" id="TCO43690.1"/>
    </source>
</evidence>
<dbReference type="OrthoDB" id="3215333at2"/>
<dbReference type="InterPro" id="IPR036390">
    <property type="entry name" value="WH_DNA-bd_sf"/>
</dbReference>
<dbReference type="SUPFAM" id="SSF46785">
    <property type="entry name" value="Winged helix' DNA-binding domain"/>
    <property type="match status" value="1"/>
</dbReference>